<evidence type="ECO:0000313" key="3">
    <source>
        <dbReference type="Proteomes" id="UP000005266"/>
    </source>
</evidence>
<feature type="region of interest" description="Disordered" evidence="1">
    <location>
        <begin position="124"/>
        <end position="153"/>
    </location>
</feature>
<accession>I3UM84</accession>
<evidence type="ECO:0000256" key="1">
    <source>
        <dbReference type="SAM" id="MobiDB-lite"/>
    </source>
</evidence>
<reference evidence="2 3" key="1">
    <citation type="journal article" date="2013" name="Extremophiles">
        <title>Genomic analysis of cold-active Colwelliaphage 9A and psychrophilic phage-host interactions.</title>
        <authorList>
            <person name="Colangelo-Lillis J.R."/>
            <person name="Deming J.W."/>
        </authorList>
    </citation>
    <scope>NUCLEOTIDE SEQUENCE [LARGE SCALE GENOMIC DNA]</scope>
    <source>
        <strain evidence="2">9A</strain>
    </source>
</reference>
<evidence type="ECO:0000313" key="2">
    <source>
        <dbReference type="EMBL" id="AFK66599.1"/>
    </source>
</evidence>
<protein>
    <submittedName>
        <fullName evidence="2">Uncharacterized protein</fullName>
    </submittedName>
</protein>
<gene>
    <name evidence="2" type="ORF">COPG_00003</name>
</gene>
<dbReference type="Proteomes" id="UP000005266">
    <property type="component" value="Segment"/>
</dbReference>
<feature type="compositionally biased region" description="Acidic residues" evidence="1">
    <location>
        <begin position="131"/>
        <end position="153"/>
    </location>
</feature>
<dbReference type="GeneID" id="13165569"/>
<dbReference type="EMBL" id="HQ317390">
    <property type="protein sequence ID" value="AFK66599.1"/>
    <property type="molecule type" value="Genomic_DNA"/>
</dbReference>
<organism evidence="2 3">
    <name type="scientific">Colwellia phage 9A</name>
    <dbReference type="NCBI Taxonomy" id="765765"/>
    <lineage>
        <taxon>Viruses</taxon>
        <taxon>Duplodnaviria</taxon>
        <taxon>Heunggongvirae</taxon>
        <taxon>Uroviricota</taxon>
        <taxon>Caudoviricetes</taxon>
        <taxon>Franklinbayvirus</taxon>
        <taxon>Franklinbayvirus fv9A</taxon>
    </lineage>
</organism>
<dbReference type="KEGG" id="vg:13165569"/>
<keyword evidence="3" id="KW-1185">Reference proteome</keyword>
<sequence>MSLKKLNAELVTLQEKLEDRQSGITILQDRLKPIQHAYDHFDNCDHDSDEGNYHADFAASLEEQNHEFCEQLREHFSTDYATIFRQFDSQYGSDYNDHVSNMSHDNFEEYKRLAEVIEAIEDRISERETQESELEDQVWDKEQEIEDFETDAV</sequence>
<name>I3UM84_9CAUD</name>
<proteinExistence type="predicted"/>
<dbReference type="RefSeq" id="YP_006489189.1">
    <property type="nucleotide sequence ID" value="NC_018088.1"/>
</dbReference>